<feature type="domain" description="DOT1" evidence="6">
    <location>
        <begin position="94"/>
        <end position="247"/>
    </location>
</feature>
<dbReference type="EMBL" id="FN649731">
    <property type="protein sequence ID" value="CBN73808.1"/>
    <property type="molecule type" value="Genomic_DNA"/>
</dbReference>
<dbReference type="Gene3D" id="3.40.50.150">
    <property type="entry name" value="Vaccinia Virus protein VP39"/>
    <property type="match status" value="1"/>
</dbReference>
<evidence type="ECO:0000256" key="2">
    <source>
        <dbReference type="ARBA" id="ARBA00020987"/>
    </source>
</evidence>
<keyword evidence="3" id="KW-0156">Chromatin regulator</keyword>
<proteinExistence type="predicted"/>
<dbReference type="AlphaFoldDB" id="D8LS24"/>
<dbReference type="OMA" id="TWYLHRR"/>
<dbReference type="GO" id="GO:0051726">
    <property type="term" value="P:regulation of cell cycle"/>
    <property type="evidence" value="ECO:0007669"/>
    <property type="project" value="InterPro"/>
</dbReference>
<dbReference type="GO" id="GO:0140956">
    <property type="term" value="F:histone H3K79 trimethyltransferase activity"/>
    <property type="evidence" value="ECO:0007669"/>
    <property type="project" value="UniProtKB-EC"/>
</dbReference>
<evidence type="ECO:0000313" key="8">
    <source>
        <dbReference type="Proteomes" id="UP000002630"/>
    </source>
</evidence>
<dbReference type="InterPro" id="IPR029063">
    <property type="entry name" value="SAM-dependent_MTases_sf"/>
</dbReference>
<dbReference type="Proteomes" id="UP000002630">
    <property type="component" value="Linkage Group LG06"/>
</dbReference>
<evidence type="ECO:0000256" key="5">
    <source>
        <dbReference type="ARBA" id="ARBA00047770"/>
    </source>
</evidence>
<organism evidence="7 8">
    <name type="scientific">Ectocarpus siliculosus</name>
    <name type="common">Brown alga</name>
    <name type="synonym">Conferva siliculosa</name>
    <dbReference type="NCBI Taxonomy" id="2880"/>
    <lineage>
        <taxon>Eukaryota</taxon>
        <taxon>Sar</taxon>
        <taxon>Stramenopiles</taxon>
        <taxon>Ochrophyta</taxon>
        <taxon>PX clade</taxon>
        <taxon>Phaeophyceae</taxon>
        <taxon>Ectocarpales</taxon>
        <taxon>Ectocarpaceae</taxon>
        <taxon>Ectocarpus</taxon>
    </lineage>
</organism>
<dbReference type="SUPFAM" id="SSF53335">
    <property type="entry name" value="S-adenosyl-L-methionine-dependent methyltransferases"/>
    <property type="match status" value="1"/>
</dbReference>
<dbReference type="InParanoid" id="D8LS24"/>
<dbReference type="EC" id="2.1.1.360" evidence="1"/>
<protein>
    <recommendedName>
        <fullName evidence="2">Histone-lysine N-methyltransferase, H3 lysine-79 specific</fullName>
        <ecNumber evidence="1">2.1.1.360</ecNumber>
    </recommendedName>
    <alternativeName>
        <fullName evidence="4">Histone H3-K79 methyltransferase</fullName>
    </alternativeName>
</protein>
<dbReference type="OrthoDB" id="443402at2759"/>
<dbReference type="Pfam" id="PF08123">
    <property type="entry name" value="DOT1"/>
    <property type="match status" value="1"/>
</dbReference>
<dbReference type="STRING" id="2880.D8LS24"/>
<dbReference type="CDD" id="cd02440">
    <property type="entry name" value="AdoMet_MTases"/>
    <property type="match status" value="1"/>
</dbReference>
<name>D8LS24_ECTSI</name>
<dbReference type="PANTHER" id="PTHR21451:SF19">
    <property type="entry name" value="ACTIVATED IN BLOCKED UNFOLDED PROTEIN RESPONSE"/>
    <property type="match status" value="1"/>
</dbReference>
<reference evidence="7 8" key="1">
    <citation type="journal article" date="2010" name="Nature">
        <title>The Ectocarpus genome and the independent evolution of multicellularity in brown algae.</title>
        <authorList>
            <person name="Cock J.M."/>
            <person name="Sterck L."/>
            <person name="Rouze P."/>
            <person name="Scornet D."/>
            <person name="Allen A.E."/>
            <person name="Amoutzias G."/>
            <person name="Anthouard V."/>
            <person name="Artiguenave F."/>
            <person name="Aury J.M."/>
            <person name="Badger J.H."/>
            <person name="Beszteri B."/>
            <person name="Billiau K."/>
            <person name="Bonnet E."/>
            <person name="Bothwell J.H."/>
            <person name="Bowler C."/>
            <person name="Boyen C."/>
            <person name="Brownlee C."/>
            <person name="Carrano C.J."/>
            <person name="Charrier B."/>
            <person name="Cho G.Y."/>
            <person name="Coelho S.M."/>
            <person name="Collen J."/>
            <person name="Corre E."/>
            <person name="Da Silva C."/>
            <person name="Delage L."/>
            <person name="Delaroque N."/>
            <person name="Dittami S.M."/>
            <person name="Doulbeau S."/>
            <person name="Elias M."/>
            <person name="Farnham G."/>
            <person name="Gachon C.M."/>
            <person name="Gschloessl B."/>
            <person name="Heesch S."/>
            <person name="Jabbari K."/>
            <person name="Jubin C."/>
            <person name="Kawai H."/>
            <person name="Kimura K."/>
            <person name="Kloareg B."/>
            <person name="Kupper F.C."/>
            <person name="Lang D."/>
            <person name="Le Bail A."/>
            <person name="Leblanc C."/>
            <person name="Lerouge P."/>
            <person name="Lohr M."/>
            <person name="Lopez P.J."/>
            <person name="Martens C."/>
            <person name="Maumus F."/>
            <person name="Michel G."/>
            <person name="Miranda-Saavedra D."/>
            <person name="Morales J."/>
            <person name="Moreau H."/>
            <person name="Motomura T."/>
            <person name="Nagasato C."/>
            <person name="Napoli C.A."/>
            <person name="Nelson D.R."/>
            <person name="Nyvall-Collen P."/>
            <person name="Peters A.F."/>
            <person name="Pommier C."/>
            <person name="Potin P."/>
            <person name="Poulain J."/>
            <person name="Quesneville H."/>
            <person name="Read B."/>
            <person name="Rensing S.A."/>
            <person name="Ritter A."/>
            <person name="Rousvoal S."/>
            <person name="Samanta M."/>
            <person name="Samson G."/>
            <person name="Schroeder D.C."/>
            <person name="Segurens B."/>
            <person name="Strittmatter M."/>
            <person name="Tonon T."/>
            <person name="Tregear J.W."/>
            <person name="Valentin K."/>
            <person name="von Dassow P."/>
            <person name="Yamagishi T."/>
            <person name="Van de Peer Y."/>
            <person name="Wincker P."/>
        </authorList>
    </citation>
    <scope>NUCLEOTIDE SEQUENCE [LARGE SCALE GENOMIC DNA]</scope>
    <source>
        <strain evidence="8">Ec32 / CCAP1310/4</strain>
    </source>
</reference>
<sequence length="285" mass="30740">MRVPPPQTRITQHGIFRWVDRSVVFGRLSKLCGAMDSGGEDDSGIEQRQAEALAAARSQARSELESVFSALYPPDLPEEDGMKTSRNERLSKGYQSIALTYGEVSATGFSDILAKVQDSYGGLPEKDGVFYDLGCGTGKPVFAAATMHPWHRCIGMEILGDLHGICLKALERWEGGLRHKVTVGETKGGAAEIEFVCGDFTVLDWSDGDVVFANSTCFGDDLMKKLAQGAAALKEGAIVVTMTDPVPSPAFEVLEETVMNQAGRCATTCYIQRRVAKPPPSFGPV</sequence>
<dbReference type="InterPro" id="IPR025789">
    <property type="entry name" value="DOT1_dom"/>
</dbReference>
<evidence type="ECO:0000256" key="4">
    <source>
        <dbReference type="ARBA" id="ARBA00029821"/>
    </source>
</evidence>
<dbReference type="PANTHER" id="PTHR21451">
    <property type="entry name" value="HISTONE H3 METHYLTRANSFERASE"/>
    <property type="match status" value="1"/>
</dbReference>
<dbReference type="EMBL" id="FN648926">
    <property type="protein sequence ID" value="CBN73808.1"/>
    <property type="molecule type" value="Genomic_DNA"/>
</dbReference>
<evidence type="ECO:0000256" key="3">
    <source>
        <dbReference type="ARBA" id="ARBA00022853"/>
    </source>
</evidence>
<dbReference type="InterPro" id="IPR030445">
    <property type="entry name" value="H3-K79_meTrfase"/>
</dbReference>
<dbReference type="eggNOG" id="ENOG502S1VE">
    <property type="taxonomic scope" value="Eukaryota"/>
</dbReference>
<comment type="catalytic activity">
    <reaction evidence="5">
        <text>L-lysyl(79)-[histone H3] + 3 S-adenosyl-L-methionine = N(6),N(6),N(6)-trimethyl-L-lysyl(79)-[histone H3] + 3 S-adenosyl-L-homocysteine + 3 H(+)</text>
        <dbReference type="Rhea" id="RHEA:60328"/>
        <dbReference type="Rhea" id="RHEA-COMP:15549"/>
        <dbReference type="Rhea" id="RHEA-COMP:15552"/>
        <dbReference type="ChEBI" id="CHEBI:15378"/>
        <dbReference type="ChEBI" id="CHEBI:29969"/>
        <dbReference type="ChEBI" id="CHEBI:57856"/>
        <dbReference type="ChEBI" id="CHEBI:59789"/>
        <dbReference type="ChEBI" id="CHEBI:61961"/>
        <dbReference type="EC" id="2.1.1.360"/>
    </reaction>
</comment>
<evidence type="ECO:0000259" key="6">
    <source>
        <dbReference type="Pfam" id="PF08123"/>
    </source>
</evidence>
<gene>
    <name evidence="7" type="ORF">Esi_0007_0090</name>
</gene>
<accession>D8LS24</accession>
<keyword evidence="8" id="KW-1185">Reference proteome</keyword>
<evidence type="ECO:0000313" key="7">
    <source>
        <dbReference type="EMBL" id="CBN73808.1"/>
    </source>
</evidence>
<evidence type="ECO:0000256" key="1">
    <source>
        <dbReference type="ARBA" id="ARBA00012190"/>
    </source>
</evidence>